<evidence type="ECO:0000313" key="5">
    <source>
        <dbReference type="Proteomes" id="UP001152607"/>
    </source>
</evidence>
<sequence length="348" mass="36745">MMTRFIRAPSPLLLLLLSSSPFISALCFRPNGSVDANPEYVPCSSDPSDPFSNICCATNRPADRGPDICTPNGLCQVGLKKGEKQGDTAWTKPQCKNKDWQGCMEVCGTDDMSFVTPCDTPAGNSSRRWCCGFQNKDCCNEDNGKPIETLALTFGASTSSSTLAPVSLPTDSTAPSQSSPNPSTTSVPIMPSSSPFTNPSTPQQIKSEDEGMSAGAKAGLGIGIALGVVALLGMGYFLGARLRNNKNNTTATGPYAMMPDPYAGNAYPPPNTYPPAVYQADVQAQGVPPAAMVYYKYEADGGPRVELPENGRIELQSSRGTNGLVELDGGEKGGVNVEVIPISEKRPR</sequence>
<comment type="caution">
    <text evidence="4">The sequence shown here is derived from an EMBL/GenBank/DDBJ whole genome shotgun (WGS) entry which is preliminary data.</text>
</comment>
<accession>A0A9W4XQD2</accession>
<feature type="signal peptide" evidence="3">
    <location>
        <begin position="1"/>
        <end position="25"/>
    </location>
</feature>
<proteinExistence type="predicted"/>
<dbReference type="EMBL" id="CAOQHR010000001">
    <property type="protein sequence ID" value="CAI6273796.1"/>
    <property type="molecule type" value="Genomic_DNA"/>
</dbReference>
<feature type="compositionally biased region" description="Low complexity" evidence="1">
    <location>
        <begin position="172"/>
        <end position="202"/>
    </location>
</feature>
<name>A0A9W4XQD2_9PLEO</name>
<evidence type="ECO:0000256" key="2">
    <source>
        <dbReference type="SAM" id="Phobius"/>
    </source>
</evidence>
<dbReference type="AlphaFoldDB" id="A0A9W4XQD2"/>
<evidence type="ECO:0000313" key="4">
    <source>
        <dbReference type="EMBL" id="CAI6273796.1"/>
    </source>
</evidence>
<keyword evidence="2" id="KW-0812">Transmembrane</keyword>
<keyword evidence="2" id="KW-1133">Transmembrane helix</keyword>
<evidence type="ECO:0000256" key="3">
    <source>
        <dbReference type="SAM" id="SignalP"/>
    </source>
</evidence>
<keyword evidence="5" id="KW-1185">Reference proteome</keyword>
<keyword evidence="2" id="KW-0472">Membrane</keyword>
<organism evidence="4 5">
    <name type="scientific">Periconia digitata</name>
    <dbReference type="NCBI Taxonomy" id="1303443"/>
    <lineage>
        <taxon>Eukaryota</taxon>
        <taxon>Fungi</taxon>
        <taxon>Dikarya</taxon>
        <taxon>Ascomycota</taxon>
        <taxon>Pezizomycotina</taxon>
        <taxon>Dothideomycetes</taxon>
        <taxon>Pleosporomycetidae</taxon>
        <taxon>Pleosporales</taxon>
        <taxon>Massarineae</taxon>
        <taxon>Periconiaceae</taxon>
        <taxon>Periconia</taxon>
    </lineage>
</organism>
<keyword evidence="3" id="KW-0732">Signal</keyword>
<dbReference type="Proteomes" id="UP001152607">
    <property type="component" value="Unassembled WGS sequence"/>
</dbReference>
<feature type="chain" id="PRO_5040987809" evidence="3">
    <location>
        <begin position="26"/>
        <end position="348"/>
    </location>
</feature>
<dbReference type="OrthoDB" id="5215637at2759"/>
<protein>
    <submittedName>
        <fullName evidence="4">Uncharacterized protein</fullName>
    </submittedName>
</protein>
<gene>
    <name evidence="4" type="ORF">PDIGIT_LOCUS1830</name>
</gene>
<feature type="transmembrane region" description="Helical" evidence="2">
    <location>
        <begin position="218"/>
        <end position="238"/>
    </location>
</feature>
<feature type="region of interest" description="Disordered" evidence="1">
    <location>
        <begin position="162"/>
        <end position="210"/>
    </location>
</feature>
<evidence type="ECO:0000256" key="1">
    <source>
        <dbReference type="SAM" id="MobiDB-lite"/>
    </source>
</evidence>
<reference evidence="4" key="1">
    <citation type="submission" date="2023-01" db="EMBL/GenBank/DDBJ databases">
        <authorList>
            <person name="Van Ghelder C."/>
            <person name="Rancurel C."/>
        </authorList>
    </citation>
    <scope>NUCLEOTIDE SEQUENCE</scope>
    <source>
        <strain evidence="4">CNCM I-4278</strain>
    </source>
</reference>